<accession>B2TJF9</accession>
<name>B2TJF9_CLOBB</name>
<dbReference type="PATRIC" id="fig|935198.13.peg.1324"/>
<reference evidence="3" key="1">
    <citation type="submission" date="2009-06" db="EMBL/GenBank/DDBJ databases">
        <authorList>
            <consortium name="US DOE Joint Genome Institute (JGI-PGF)"/>
            <person name="Lucas S."/>
            <person name="Copeland A."/>
            <person name="Lapidus A."/>
            <person name="Glavina del Rio T."/>
            <person name="Dalin E."/>
            <person name="Tice H."/>
            <person name="Bruce D."/>
            <person name="Goodwin L."/>
            <person name="Pitluck S."/>
            <person name="Kyrpides N."/>
            <person name="Mavromatis K."/>
            <person name="Ivanova N."/>
            <person name="Saunders E."/>
            <person name="Brettin T."/>
            <person name="Detter J.C."/>
            <person name="Han C."/>
            <person name="Larimer F."/>
            <person name="Land M."/>
            <person name="Hauser L."/>
            <person name="Markowitz V."/>
            <person name="Cheng J.-F."/>
            <person name="Hugenholtz P."/>
            <person name="Woyke T."/>
            <person name="Wu D."/>
            <person name="Gronow S."/>
            <person name="Klenk H.-P."/>
            <person name="Eisen J.A."/>
        </authorList>
    </citation>
    <scope>NUCLEOTIDE SEQUENCE</scope>
    <source>
        <strain evidence="3">Eklund 17B</strain>
    </source>
</reference>
<feature type="domain" description="Chitinase A N-terminal" evidence="2">
    <location>
        <begin position="107"/>
        <end position="189"/>
    </location>
</feature>
<evidence type="ECO:0000259" key="2">
    <source>
        <dbReference type="Pfam" id="PF08329"/>
    </source>
</evidence>
<proteinExistence type="predicted"/>
<dbReference type="InterPro" id="IPR014756">
    <property type="entry name" value="Ig_E-set"/>
</dbReference>
<evidence type="ECO:0000313" key="3">
    <source>
        <dbReference type="EMBL" id="ACD23060.1"/>
    </source>
</evidence>
<keyword evidence="1" id="KW-0732">Signal</keyword>
<gene>
    <name evidence="3" type="ordered locus">CLL_A1377</name>
</gene>
<dbReference type="EMBL" id="CP001056">
    <property type="protein sequence ID" value="ACD23060.1"/>
    <property type="molecule type" value="Genomic_DNA"/>
</dbReference>
<organism evidence="3">
    <name type="scientific">Clostridium botulinum (strain Eklund 17B / Type B)</name>
    <dbReference type="NCBI Taxonomy" id="935198"/>
    <lineage>
        <taxon>Bacteria</taxon>
        <taxon>Bacillati</taxon>
        <taxon>Bacillota</taxon>
        <taxon>Clostridia</taxon>
        <taxon>Eubacteriales</taxon>
        <taxon>Clostridiaceae</taxon>
        <taxon>Clostridium</taxon>
    </lineage>
</organism>
<feature type="signal peptide" evidence="1">
    <location>
        <begin position="1"/>
        <end position="30"/>
    </location>
</feature>
<sequence>MSKKAKLITICATIMILGVESINVPFQANAETNKIKDTSITKNIIEAKTKEGISNSENEIKKFNNDITTGAACNIEKISTSEIDGGISNTTGVPSQGTLTKDKWAGECDYTITMSLWYGNNADSWRLYENGKLIHEEKLVNNSPSPQTAKKTFTNKANGEYTYTAELVNSFGTTVLSSSVTHKVTDNNSSIDIDLPDKASGAPAVAYKLLSEDEKNIQWAIVIANPNKNYTWAGNDFSAWGVKFNTSAKIISVDNAADFKQEGNNVTINLKQDERLIGLNTTKTFIVKAEKQGNSIEPTKLIANQIRGNVPYPNYSKLPSSWSKGKTDLKSSNLISDEKEYYNSNINLNTSNKLISYSPSSQTQITMGLPNQMPGAINGVNGLKVWMPSKYLAMGIATDQEVFKLNPNYMVGLSIKENFTCGLIPLEAGDTRNIVTVDGKQWSWPIEKKHPDGPFQQEKGNFNEVKKQYIDYLSPDAEHENIVTLKTGEPDDPSYVSAAISSGISITMTREFLYAIPKNNFEDFLKESKDPWAEFVLIDNAYNRGVFGLLQKNIFTTEREKAIQSTDLSKDYQLGGYASHIDTIKTIINEMDKTKDNIYDEKLTKSDIDKYLDELRKFYQNGTPTDDEWNAMTNDVHKAFDVLSKHWGDDTISYRYDFLTILRVAREYLPNISNPAPSGASWVDQVSSANK</sequence>
<dbReference type="InterPro" id="IPR013540">
    <property type="entry name" value="ChitinaseA_N"/>
</dbReference>
<reference evidence="3" key="2">
    <citation type="submission" date="2009-08" db="EMBL/GenBank/DDBJ databases">
        <authorList>
            <person name="Shrivastava S."/>
            <person name="Brinkac L.M."/>
            <person name="Dodson R.J."/>
            <person name="Harkins D.M."/>
            <person name="Durkin A.S."/>
            <person name="Sutton G."/>
        </authorList>
    </citation>
    <scope>NUCLEOTIDE SEQUENCE</scope>
    <source>
        <strain evidence="3">Eklund 17B</strain>
    </source>
</reference>
<dbReference type="Pfam" id="PF08329">
    <property type="entry name" value="ChitinaseA_N"/>
    <property type="match status" value="1"/>
</dbReference>
<dbReference type="InterPro" id="IPR013783">
    <property type="entry name" value="Ig-like_fold"/>
</dbReference>
<dbReference type="KEGG" id="cbk:CLL_A1377"/>
<dbReference type="SUPFAM" id="SSF81296">
    <property type="entry name" value="E set domains"/>
    <property type="match status" value="1"/>
</dbReference>
<protein>
    <submittedName>
        <fullName evidence="3">Secreted chitodextrinase</fullName>
    </submittedName>
</protein>
<feature type="chain" id="PRO_5009947321" evidence="1">
    <location>
        <begin position="31"/>
        <end position="691"/>
    </location>
</feature>
<accession>U4P4D0</accession>
<evidence type="ECO:0000256" key="1">
    <source>
        <dbReference type="SAM" id="SignalP"/>
    </source>
</evidence>
<dbReference type="HOGENOM" id="CLU_412633_0_0_9"/>
<dbReference type="AlphaFoldDB" id="B2TJF9"/>
<dbReference type="Gene3D" id="2.60.40.10">
    <property type="entry name" value="Immunoglobulins"/>
    <property type="match status" value="1"/>
</dbReference>